<evidence type="ECO:0000313" key="2">
    <source>
        <dbReference type="Proteomes" id="UP001590950"/>
    </source>
</evidence>
<protein>
    <submittedName>
        <fullName evidence="1">Uncharacterized protein</fullName>
    </submittedName>
</protein>
<gene>
    <name evidence="1" type="ORF">N7G274_004727</name>
</gene>
<proteinExistence type="predicted"/>
<sequence>MTYRDDPTWAAVLVHDWEAIEYCTGLICASFIHLKPFLLTIAPSVLGHTHIRSPAARTLCYRIPGYGLESRDSSRYGELGGERSVRAVISAARFRGDADVEEAPFSGIMVTTDIGVRETYHPIIRYSERTLLRPSHTF</sequence>
<accession>A0ABR4A8M7</accession>
<keyword evidence="2" id="KW-1185">Reference proteome</keyword>
<comment type="caution">
    <text evidence="1">The sequence shown here is derived from an EMBL/GenBank/DDBJ whole genome shotgun (WGS) entry which is preliminary data.</text>
</comment>
<dbReference type="EMBL" id="JBEFKJ010000014">
    <property type="protein sequence ID" value="KAL2042239.1"/>
    <property type="molecule type" value="Genomic_DNA"/>
</dbReference>
<name>A0ABR4A8M7_9LECA</name>
<dbReference type="Proteomes" id="UP001590950">
    <property type="component" value="Unassembled WGS sequence"/>
</dbReference>
<reference evidence="1 2" key="1">
    <citation type="submission" date="2024-09" db="EMBL/GenBank/DDBJ databases">
        <title>Rethinking Asexuality: The Enigmatic Case of Functional Sexual Genes in Lepraria (Stereocaulaceae).</title>
        <authorList>
            <person name="Doellman M."/>
            <person name="Sun Y."/>
            <person name="Barcenas-Pena A."/>
            <person name="Lumbsch H.T."/>
            <person name="Grewe F."/>
        </authorList>
    </citation>
    <scope>NUCLEOTIDE SEQUENCE [LARGE SCALE GENOMIC DNA]</scope>
    <source>
        <strain evidence="1 2">Mercado 3170</strain>
    </source>
</reference>
<evidence type="ECO:0000313" key="1">
    <source>
        <dbReference type="EMBL" id="KAL2042239.1"/>
    </source>
</evidence>
<organism evidence="1 2">
    <name type="scientific">Stereocaulon virgatum</name>
    <dbReference type="NCBI Taxonomy" id="373712"/>
    <lineage>
        <taxon>Eukaryota</taxon>
        <taxon>Fungi</taxon>
        <taxon>Dikarya</taxon>
        <taxon>Ascomycota</taxon>
        <taxon>Pezizomycotina</taxon>
        <taxon>Lecanoromycetes</taxon>
        <taxon>OSLEUM clade</taxon>
        <taxon>Lecanoromycetidae</taxon>
        <taxon>Lecanorales</taxon>
        <taxon>Lecanorineae</taxon>
        <taxon>Stereocaulaceae</taxon>
        <taxon>Stereocaulon</taxon>
    </lineage>
</organism>